<dbReference type="GO" id="GO:0016209">
    <property type="term" value="F:antioxidant activity"/>
    <property type="evidence" value="ECO:0007669"/>
    <property type="project" value="InterPro"/>
</dbReference>
<keyword evidence="4" id="KW-1015">Disulfide bond</keyword>
<feature type="domain" description="Thioredoxin" evidence="8">
    <location>
        <begin position="70"/>
        <end position="208"/>
    </location>
</feature>
<evidence type="ECO:0000256" key="1">
    <source>
        <dbReference type="ARBA" id="ARBA00004196"/>
    </source>
</evidence>
<evidence type="ECO:0000256" key="4">
    <source>
        <dbReference type="ARBA" id="ARBA00023157"/>
    </source>
</evidence>
<evidence type="ECO:0000256" key="7">
    <source>
        <dbReference type="SAM" id="Phobius"/>
    </source>
</evidence>
<evidence type="ECO:0000256" key="5">
    <source>
        <dbReference type="ARBA" id="ARBA00023284"/>
    </source>
</evidence>
<comment type="subcellular location">
    <subcellularLocation>
        <location evidence="1">Cell envelope</location>
    </subcellularLocation>
</comment>
<proteinExistence type="predicted"/>
<dbReference type="GO" id="GO:0030313">
    <property type="term" value="C:cell envelope"/>
    <property type="evidence" value="ECO:0007669"/>
    <property type="project" value="UniProtKB-SubCell"/>
</dbReference>
<feature type="transmembrane region" description="Helical" evidence="7">
    <location>
        <begin position="40"/>
        <end position="59"/>
    </location>
</feature>
<reference evidence="10" key="2">
    <citation type="submission" date="2020-06" db="EMBL/GenBank/DDBJ databases">
        <title>Isolation of Planomicrobium glaciei.</title>
        <authorList>
            <person name="Malisova L."/>
            <person name="Safrankova R."/>
            <person name="Jakubu V."/>
            <person name="Spanelova P."/>
        </authorList>
    </citation>
    <scope>NUCLEOTIDE SEQUENCE [LARGE SCALE GENOMIC DNA]</scope>
    <source>
        <strain evidence="10">NRL-ATB46093</strain>
        <plasmid evidence="10">unnamed2</plasmid>
    </source>
</reference>
<dbReference type="GO" id="GO:0016491">
    <property type="term" value="F:oxidoreductase activity"/>
    <property type="evidence" value="ECO:0007669"/>
    <property type="project" value="InterPro"/>
</dbReference>
<organism evidence="9 10">
    <name type="scientific">Planococcus glaciei</name>
    <dbReference type="NCBI Taxonomy" id="459472"/>
    <lineage>
        <taxon>Bacteria</taxon>
        <taxon>Bacillati</taxon>
        <taxon>Bacillota</taxon>
        <taxon>Bacilli</taxon>
        <taxon>Bacillales</taxon>
        <taxon>Caryophanaceae</taxon>
        <taxon>Planococcus</taxon>
    </lineage>
</organism>
<keyword evidence="9" id="KW-0614">Plasmid</keyword>
<evidence type="ECO:0000313" key="9">
    <source>
        <dbReference type="EMBL" id="QKX52913.1"/>
    </source>
</evidence>
<keyword evidence="7" id="KW-0812">Transmembrane</keyword>
<keyword evidence="2" id="KW-0201">Cytochrome c-type biogenesis</keyword>
<dbReference type="GO" id="GO:0017004">
    <property type="term" value="P:cytochrome complex assembly"/>
    <property type="evidence" value="ECO:0007669"/>
    <property type="project" value="UniProtKB-KW"/>
</dbReference>
<dbReference type="InterPro" id="IPR050553">
    <property type="entry name" value="Thioredoxin_ResA/DsbE_sf"/>
</dbReference>
<dbReference type="PANTHER" id="PTHR42852">
    <property type="entry name" value="THIOL:DISULFIDE INTERCHANGE PROTEIN DSBE"/>
    <property type="match status" value="1"/>
</dbReference>
<gene>
    <name evidence="9" type="primary">resA</name>
    <name evidence="9" type="ORF">HF394_20010</name>
</gene>
<name>A0A7H8QIA6_9BACL</name>
<dbReference type="PANTHER" id="PTHR42852:SF6">
    <property type="entry name" value="THIOL:DISULFIDE INTERCHANGE PROTEIN DSBE"/>
    <property type="match status" value="1"/>
</dbReference>
<dbReference type="EMBL" id="CP051179">
    <property type="protein sequence ID" value="QKX52913.1"/>
    <property type="molecule type" value="Genomic_DNA"/>
</dbReference>
<evidence type="ECO:0000256" key="3">
    <source>
        <dbReference type="ARBA" id="ARBA00022968"/>
    </source>
</evidence>
<dbReference type="SUPFAM" id="SSF52833">
    <property type="entry name" value="Thioredoxin-like"/>
    <property type="match status" value="1"/>
</dbReference>
<evidence type="ECO:0000313" key="10">
    <source>
        <dbReference type="Proteomes" id="UP000509222"/>
    </source>
</evidence>
<dbReference type="Pfam" id="PF00578">
    <property type="entry name" value="AhpC-TSA"/>
    <property type="match status" value="1"/>
</dbReference>
<reference evidence="9 10" key="1">
    <citation type="submission" date="2020-04" db="EMBL/GenBank/DDBJ databases">
        <authorList>
            <person name="Pajer P."/>
            <person name="Broz P."/>
        </authorList>
    </citation>
    <scope>NUCLEOTIDE SEQUENCE [LARGE SCALE GENOMIC DNA]</scope>
    <source>
        <strain evidence="10">NRL-ATB46093</strain>
        <plasmid evidence="9 10">unnamed2</plasmid>
    </source>
</reference>
<feature type="compositionally biased region" description="Basic and acidic residues" evidence="6">
    <location>
        <begin position="9"/>
        <end position="23"/>
    </location>
</feature>
<dbReference type="InterPro" id="IPR013766">
    <property type="entry name" value="Thioredoxin_domain"/>
</dbReference>
<evidence type="ECO:0000256" key="6">
    <source>
        <dbReference type="SAM" id="MobiDB-lite"/>
    </source>
</evidence>
<protein>
    <submittedName>
        <fullName evidence="9">Thiol-disulfide oxidoreductase ResA</fullName>
    </submittedName>
</protein>
<dbReference type="NCBIfam" id="NF002854">
    <property type="entry name" value="PRK03147.1"/>
    <property type="match status" value="1"/>
</dbReference>
<dbReference type="AlphaFoldDB" id="A0A7H8QIA6"/>
<dbReference type="Gene3D" id="3.40.30.10">
    <property type="entry name" value="Glutaredoxin"/>
    <property type="match status" value="1"/>
</dbReference>
<keyword evidence="7" id="KW-0472">Membrane</keyword>
<sequence length="209" mass="23951">MSSHTCRSSRADSQDSDRTEGIDEKKGRNVAWRQRRRTAFFMRTAILLVLAGAIGFTLYNNATKENREVLQVGDPAPDFKLTDLNGEEHQLSDYKGQGVFVNFWGTWCKPCEKEFPLMERQYQVYKDQGVQILAVNIAQSDFEVKQYAEQRDLTFPIVIDKNKSVMEAYNIIPLPTTLLVNAEGNIEKIITGEMSEEDIQSYMEQIKPI</sequence>
<keyword evidence="7" id="KW-1133">Transmembrane helix</keyword>
<keyword evidence="5" id="KW-0676">Redox-active center</keyword>
<dbReference type="CDD" id="cd02966">
    <property type="entry name" value="TlpA_like_family"/>
    <property type="match status" value="1"/>
</dbReference>
<keyword evidence="10" id="KW-1185">Reference proteome</keyword>
<evidence type="ECO:0000256" key="2">
    <source>
        <dbReference type="ARBA" id="ARBA00022748"/>
    </source>
</evidence>
<dbReference type="PROSITE" id="PS51352">
    <property type="entry name" value="THIOREDOXIN_2"/>
    <property type="match status" value="1"/>
</dbReference>
<geneLocation type="plasmid" evidence="9 10">
    <name>unnamed2</name>
</geneLocation>
<feature type="region of interest" description="Disordered" evidence="6">
    <location>
        <begin position="1"/>
        <end position="23"/>
    </location>
</feature>
<dbReference type="InterPro" id="IPR036249">
    <property type="entry name" value="Thioredoxin-like_sf"/>
</dbReference>
<evidence type="ECO:0000259" key="8">
    <source>
        <dbReference type="PROSITE" id="PS51352"/>
    </source>
</evidence>
<keyword evidence="3" id="KW-0735">Signal-anchor</keyword>
<dbReference type="InterPro" id="IPR000866">
    <property type="entry name" value="AhpC/TSA"/>
</dbReference>
<dbReference type="Proteomes" id="UP000509222">
    <property type="component" value="Plasmid unnamed2"/>
</dbReference>
<accession>A0A7H8QIA6</accession>